<reference evidence="1" key="1">
    <citation type="submission" date="2020-06" db="EMBL/GenBank/DDBJ databases">
        <authorList>
            <person name="Li T."/>
            <person name="Hu X."/>
            <person name="Zhang T."/>
            <person name="Song X."/>
            <person name="Zhang H."/>
            <person name="Dai N."/>
            <person name="Sheng W."/>
            <person name="Hou X."/>
            <person name="Wei L."/>
        </authorList>
    </citation>
    <scope>NUCLEOTIDE SEQUENCE</scope>
    <source>
        <strain evidence="1">3651</strain>
        <tissue evidence="1">Leaf</tissue>
    </source>
</reference>
<gene>
    <name evidence="1" type="ORF">Salat_0207800</name>
</gene>
<organism evidence="1 2">
    <name type="scientific">Sesamum alatum</name>
    <dbReference type="NCBI Taxonomy" id="300844"/>
    <lineage>
        <taxon>Eukaryota</taxon>
        <taxon>Viridiplantae</taxon>
        <taxon>Streptophyta</taxon>
        <taxon>Embryophyta</taxon>
        <taxon>Tracheophyta</taxon>
        <taxon>Spermatophyta</taxon>
        <taxon>Magnoliopsida</taxon>
        <taxon>eudicotyledons</taxon>
        <taxon>Gunneridae</taxon>
        <taxon>Pentapetalae</taxon>
        <taxon>asterids</taxon>
        <taxon>lamiids</taxon>
        <taxon>Lamiales</taxon>
        <taxon>Pedaliaceae</taxon>
        <taxon>Sesamum</taxon>
    </lineage>
</organism>
<proteinExistence type="predicted"/>
<protein>
    <submittedName>
        <fullName evidence="1">Uncharacterized protein</fullName>
    </submittedName>
</protein>
<evidence type="ECO:0000313" key="1">
    <source>
        <dbReference type="EMBL" id="KAK4438732.1"/>
    </source>
</evidence>
<evidence type="ECO:0000313" key="2">
    <source>
        <dbReference type="Proteomes" id="UP001293254"/>
    </source>
</evidence>
<sequence length="151" mass="17343">MEGVDAESAAIEDGLLGFRFRFLRLLSLFSFKGSSFEFVELIIPLENEDLMKEKKRDQGALLLEKEKGHGWCVTGSVREPVGRGTTRRIHIRNCQHEHKRNLELLKGRKSILDFSPTKRSNADGAVPKPHSLNIYLPFSIDFFDKGERKHY</sequence>
<dbReference type="AlphaFoldDB" id="A0AAE1YYR2"/>
<dbReference type="EMBL" id="JACGWO010000001">
    <property type="protein sequence ID" value="KAK4438732.1"/>
    <property type="molecule type" value="Genomic_DNA"/>
</dbReference>
<accession>A0AAE1YYR2</accession>
<keyword evidence="2" id="KW-1185">Reference proteome</keyword>
<name>A0AAE1YYR2_9LAMI</name>
<reference evidence="1" key="2">
    <citation type="journal article" date="2024" name="Plant">
        <title>Genomic evolution and insights into agronomic trait innovations of Sesamum species.</title>
        <authorList>
            <person name="Miao H."/>
            <person name="Wang L."/>
            <person name="Qu L."/>
            <person name="Liu H."/>
            <person name="Sun Y."/>
            <person name="Le M."/>
            <person name="Wang Q."/>
            <person name="Wei S."/>
            <person name="Zheng Y."/>
            <person name="Lin W."/>
            <person name="Duan Y."/>
            <person name="Cao H."/>
            <person name="Xiong S."/>
            <person name="Wang X."/>
            <person name="Wei L."/>
            <person name="Li C."/>
            <person name="Ma Q."/>
            <person name="Ju M."/>
            <person name="Zhao R."/>
            <person name="Li G."/>
            <person name="Mu C."/>
            <person name="Tian Q."/>
            <person name="Mei H."/>
            <person name="Zhang T."/>
            <person name="Gao T."/>
            <person name="Zhang H."/>
        </authorList>
    </citation>
    <scope>NUCLEOTIDE SEQUENCE</scope>
    <source>
        <strain evidence="1">3651</strain>
    </source>
</reference>
<comment type="caution">
    <text evidence="1">The sequence shown here is derived from an EMBL/GenBank/DDBJ whole genome shotgun (WGS) entry which is preliminary data.</text>
</comment>
<dbReference type="Proteomes" id="UP001293254">
    <property type="component" value="Unassembled WGS sequence"/>
</dbReference>